<comment type="caution">
    <text evidence="2">The sequence shown here is derived from an EMBL/GenBank/DDBJ whole genome shotgun (WGS) entry which is preliminary data.</text>
</comment>
<feature type="domain" description="VOC" evidence="1">
    <location>
        <begin position="4"/>
        <end position="141"/>
    </location>
</feature>
<organism evidence="2 3">
    <name type="scientific">Lentzea roselyniae</name>
    <dbReference type="NCBI Taxonomy" id="531940"/>
    <lineage>
        <taxon>Bacteria</taxon>
        <taxon>Bacillati</taxon>
        <taxon>Actinomycetota</taxon>
        <taxon>Actinomycetes</taxon>
        <taxon>Pseudonocardiales</taxon>
        <taxon>Pseudonocardiaceae</taxon>
        <taxon>Lentzea</taxon>
    </lineage>
</organism>
<dbReference type="PANTHER" id="PTHR40265:SF1">
    <property type="entry name" value="GLYOXALASE-LIKE DOMAIN-CONTAINING PROTEIN"/>
    <property type="match status" value="1"/>
</dbReference>
<evidence type="ECO:0000313" key="2">
    <source>
        <dbReference type="EMBL" id="GAA3622926.1"/>
    </source>
</evidence>
<sequence length="206" mass="21224">MSVRIDHLVYAAPDLDAAVDAVEERFGVRAAGGGQHVGLGTHNRLVALGPHTYLEIIAPDPHQPEPAGPRPFGVDGVTEPGLVGWAVACDDIDRAREDAVAAGFDPGEVIDGQRRTASGDVVRWRLTSNALAGGVVPFLISSGGTPSPAISAPAGLVLESLHVEHPDPALITPRLRAVGADAEVRLAAAPGLVAQLAGPTGRHILR</sequence>
<dbReference type="SUPFAM" id="SSF54593">
    <property type="entry name" value="Glyoxalase/Bleomycin resistance protein/Dihydroxybiphenyl dioxygenase"/>
    <property type="match status" value="1"/>
</dbReference>
<dbReference type="Pfam" id="PF13468">
    <property type="entry name" value="Glyoxalase_3"/>
    <property type="match status" value="1"/>
</dbReference>
<accession>A0ABP7A074</accession>
<dbReference type="InterPro" id="IPR037523">
    <property type="entry name" value="VOC_core"/>
</dbReference>
<evidence type="ECO:0000259" key="1">
    <source>
        <dbReference type="PROSITE" id="PS51819"/>
    </source>
</evidence>
<name>A0ABP7A074_9PSEU</name>
<dbReference type="Gene3D" id="3.10.180.10">
    <property type="entry name" value="2,3-Dihydroxybiphenyl 1,2-Dioxygenase, domain 1"/>
    <property type="match status" value="1"/>
</dbReference>
<dbReference type="InterPro" id="IPR029068">
    <property type="entry name" value="Glyas_Bleomycin-R_OHBP_Dase"/>
</dbReference>
<dbReference type="EMBL" id="BAABBE010000002">
    <property type="protein sequence ID" value="GAA3622926.1"/>
    <property type="molecule type" value="Genomic_DNA"/>
</dbReference>
<proteinExistence type="predicted"/>
<dbReference type="InterPro" id="IPR025870">
    <property type="entry name" value="Glyoxalase-like_dom"/>
</dbReference>
<dbReference type="PANTHER" id="PTHR40265">
    <property type="entry name" value="BLL2707 PROTEIN"/>
    <property type="match status" value="1"/>
</dbReference>
<gene>
    <name evidence="2" type="ORF">GCM10022267_06290</name>
</gene>
<evidence type="ECO:0000313" key="3">
    <source>
        <dbReference type="Proteomes" id="UP001500711"/>
    </source>
</evidence>
<keyword evidence="3" id="KW-1185">Reference proteome</keyword>
<reference evidence="3" key="1">
    <citation type="journal article" date="2019" name="Int. J. Syst. Evol. Microbiol.">
        <title>The Global Catalogue of Microorganisms (GCM) 10K type strain sequencing project: providing services to taxonomists for standard genome sequencing and annotation.</title>
        <authorList>
            <consortium name="The Broad Institute Genomics Platform"/>
            <consortium name="The Broad Institute Genome Sequencing Center for Infectious Disease"/>
            <person name="Wu L."/>
            <person name="Ma J."/>
        </authorList>
    </citation>
    <scope>NUCLEOTIDE SEQUENCE [LARGE SCALE GENOMIC DNA]</scope>
    <source>
        <strain evidence="3">JCM 17494</strain>
    </source>
</reference>
<dbReference type="PROSITE" id="PS51819">
    <property type="entry name" value="VOC"/>
    <property type="match status" value="1"/>
</dbReference>
<protein>
    <submittedName>
        <fullName evidence="2">VOC family protein</fullName>
    </submittedName>
</protein>
<dbReference type="Proteomes" id="UP001500711">
    <property type="component" value="Unassembled WGS sequence"/>
</dbReference>